<evidence type="ECO:0000313" key="10">
    <source>
        <dbReference type="Proteomes" id="UP000232062"/>
    </source>
</evidence>
<dbReference type="Pfam" id="PF00171">
    <property type="entry name" value="Aldedh"/>
    <property type="match status" value="1"/>
</dbReference>
<dbReference type="PANTHER" id="PTHR43570:SF20">
    <property type="entry name" value="ALDEHYDE DEHYDROGENASE ALDX-RELATED"/>
    <property type="match status" value="1"/>
</dbReference>
<comment type="similarity">
    <text evidence="1 4 7">Belongs to the aldehyde dehydrogenase family.</text>
</comment>
<dbReference type="Proteomes" id="UP000232062">
    <property type="component" value="Unassembled WGS sequence"/>
</dbReference>
<organism evidence="9 10">
    <name type="scientific">Pantoea rodasii</name>
    <dbReference type="NCBI Taxonomy" id="1076549"/>
    <lineage>
        <taxon>Bacteria</taxon>
        <taxon>Pseudomonadati</taxon>
        <taxon>Pseudomonadota</taxon>
        <taxon>Gammaproteobacteria</taxon>
        <taxon>Enterobacterales</taxon>
        <taxon>Erwiniaceae</taxon>
        <taxon>Pantoea</taxon>
    </lineage>
</organism>
<dbReference type="InterPro" id="IPR012394">
    <property type="entry name" value="Aldehyde_DH_NAD(P)"/>
</dbReference>
<evidence type="ECO:0000256" key="7">
    <source>
        <dbReference type="RuleBase" id="RU003345"/>
    </source>
</evidence>
<dbReference type="STRING" id="1076549.HA45_05740"/>
<dbReference type="Gene3D" id="3.40.309.10">
    <property type="entry name" value="Aldehyde Dehydrogenase, Chain A, domain 2"/>
    <property type="match status" value="1"/>
</dbReference>
<dbReference type="InterPro" id="IPR015590">
    <property type="entry name" value="Aldehyde_DH_dom"/>
</dbReference>
<keyword evidence="10" id="KW-1185">Reference proteome</keyword>
<keyword evidence="3" id="KW-0520">NAD</keyword>
<evidence type="ECO:0000256" key="5">
    <source>
        <dbReference type="PIRSR" id="PIRSR036492-1"/>
    </source>
</evidence>
<dbReference type="RefSeq" id="WP_100703811.1">
    <property type="nucleotide sequence ID" value="NZ_MLFP01000003.1"/>
</dbReference>
<dbReference type="GO" id="GO:0004029">
    <property type="term" value="F:aldehyde dehydrogenase (NAD+) activity"/>
    <property type="evidence" value="ECO:0007669"/>
    <property type="project" value="TreeGrafter"/>
</dbReference>
<dbReference type="OrthoDB" id="9812625at2"/>
<dbReference type="InterPro" id="IPR016161">
    <property type="entry name" value="Ald_DH/histidinol_DH"/>
</dbReference>
<dbReference type="InterPro" id="IPR029510">
    <property type="entry name" value="Ald_DH_CS_GLU"/>
</dbReference>
<feature type="domain" description="Aldehyde dehydrogenase" evidence="8">
    <location>
        <begin position="14"/>
        <end position="438"/>
    </location>
</feature>
<evidence type="ECO:0000256" key="6">
    <source>
        <dbReference type="PROSITE-ProRule" id="PRU10007"/>
    </source>
</evidence>
<dbReference type="InterPro" id="IPR016163">
    <property type="entry name" value="Ald_DH_C"/>
</dbReference>
<dbReference type="CDD" id="cd07133">
    <property type="entry name" value="ALDH_CALDH_CalB"/>
    <property type="match status" value="1"/>
</dbReference>
<dbReference type="InterPro" id="IPR016162">
    <property type="entry name" value="Ald_DH_N"/>
</dbReference>
<evidence type="ECO:0000256" key="1">
    <source>
        <dbReference type="ARBA" id="ARBA00009986"/>
    </source>
</evidence>
<dbReference type="PIRSF" id="PIRSF036492">
    <property type="entry name" value="ALDH"/>
    <property type="match status" value="1"/>
</dbReference>
<evidence type="ECO:0000313" key="9">
    <source>
        <dbReference type="EMBL" id="PJZ03358.1"/>
    </source>
</evidence>
<proteinExistence type="inferred from homology"/>
<dbReference type="GO" id="GO:0005737">
    <property type="term" value="C:cytoplasm"/>
    <property type="evidence" value="ECO:0007669"/>
    <property type="project" value="TreeGrafter"/>
</dbReference>
<dbReference type="EMBL" id="PIQI01000028">
    <property type="protein sequence ID" value="PJZ03358.1"/>
    <property type="molecule type" value="Genomic_DNA"/>
</dbReference>
<dbReference type="SUPFAM" id="SSF53720">
    <property type="entry name" value="ALDH-like"/>
    <property type="match status" value="1"/>
</dbReference>
<dbReference type="PANTHER" id="PTHR43570">
    <property type="entry name" value="ALDEHYDE DEHYDROGENASE"/>
    <property type="match status" value="1"/>
</dbReference>
<name>A0A2M9W777_9GAMM</name>
<feature type="active site" evidence="5 6">
    <location>
        <position position="212"/>
    </location>
</feature>
<dbReference type="GO" id="GO:0006081">
    <property type="term" value="P:aldehyde metabolic process"/>
    <property type="evidence" value="ECO:0007669"/>
    <property type="project" value="InterPro"/>
</dbReference>
<evidence type="ECO:0000256" key="4">
    <source>
        <dbReference type="PIRNR" id="PIRNR036492"/>
    </source>
</evidence>
<accession>A0A2M9W777</accession>
<dbReference type="Gene3D" id="3.40.605.10">
    <property type="entry name" value="Aldehyde Dehydrogenase, Chain A, domain 1"/>
    <property type="match status" value="1"/>
</dbReference>
<evidence type="ECO:0000256" key="2">
    <source>
        <dbReference type="ARBA" id="ARBA00023002"/>
    </source>
</evidence>
<evidence type="ECO:0000256" key="3">
    <source>
        <dbReference type="ARBA" id="ARBA00023027"/>
    </source>
</evidence>
<sequence length="472" mass="51264">MSLQQELLHVLHTMKQAHLQNEPASAELRHDRLLRSVALIRENHAAFTAAISADFGHRSAYQTQAADLMTTISMLQHSAEHLEQWMQPEIAEVPVAGMQARIEPQPLGVVGIISPWNFPINLAFGPLAGVFAAGNTAMLKPSELTPHTSALLAELVPRYFSADELSVVLGDASVGQAFSALPFDHLVFTGSTAVGKHVMRAAAENLVPVTLELGGKSPVVINADADVAMAAARTLTIKTFNAGQICISPDYLLLPHVAEAEFITASQQFMLQTYPTLQSNEDYTAIISARHYQRLIDLIEDARVKGARIVSLAPAGEPDFDAQSRKIAPHLILDVTEEMAVMQEEIFGPLLPIKSYSGEVKEAIRYINAHPRPLAAYYFGHDEQHQQLMAQHTTSGALVINDVMTHASLDSLPFGGVGASGIGAYHGIHGFRRFSHAKPIVIQDKAGTTNLRLRAPYQDKSAALTALLNNQH</sequence>
<reference evidence="9 10" key="1">
    <citation type="submission" date="2017-11" db="EMBL/GenBank/DDBJ databases">
        <title>The genome sequence of Pantoea rodasii DSM 26611.</title>
        <authorList>
            <person name="Gao J."/>
            <person name="Mao X."/>
            <person name="Sun J."/>
        </authorList>
    </citation>
    <scope>NUCLEOTIDE SEQUENCE [LARGE SCALE GENOMIC DNA]</scope>
    <source>
        <strain evidence="9 10">DSM 26611</strain>
    </source>
</reference>
<protein>
    <recommendedName>
        <fullName evidence="4">Aldehyde dehydrogenase</fullName>
    </recommendedName>
</protein>
<gene>
    <name evidence="9" type="ORF">PRCB_22525</name>
</gene>
<feature type="active site" evidence="5">
    <location>
        <position position="246"/>
    </location>
</feature>
<dbReference type="FunFam" id="3.40.309.10:FF:000003">
    <property type="entry name" value="Aldehyde dehydrogenase"/>
    <property type="match status" value="1"/>
</dbReference>
<evidence type="ECO:0000259" key="8">
    <source>
        <dbReference type="Pfam" id="PF00171"/>
    </source>
</evidence>
<keyword evidence="2 4" id="KW-0560">Oxidoreductase</keyword>
<comment type="caution">
    <text evidence="9">The sequence shown here is derived from an EMBL/GenBank/DDBJ whole genome shotgun (WGS) entry which is preliminary data.</text>
</comment>
<dbReference type="PROSITE" id="PS00687">
    <property type="entry name" value="ALDEHYDE_DEHYDR_GLU"/>
    <property type="match status" value="1"/>
</dbReference>
<dbReference type="AlphaFoldDB" id="A0A2M9W777"/>